<dbReference type="PROSITE" id="PS00463">
    <property type="entry name" value="ZN2_CY6_FUNGAL_1"/>
    <property type="match status" value="1"/>
</dbReference>
<keyword evidence="8" id="KW-1185">Reference proteome</keyword>
<dbReference type="InterPro" id="IPR036864">
    <property type="entry name" value="Zn2-C6_fun-type_DNA-bd_sf"/>
</dbReference>
<name>A0A3D8Q9N5_9EURO</name>
<dbReference type="OrthoDB" id="2943660at2759"/>
<dbReference type="Pfam" id="PF00172">
    <property type="entry name" value="Zn_clus"/>
    <property type="match status" value="1"/>
</dbReference>
<dbReference type="GO" id="GO:0000981">
    <property type="term" value="F:DNA-binding transcription factor activity, RNA polymerase II-specific"/>
    <property type="evidence" value="ECO:0007669"/>
    <property type="project" value="InterPro"/>
</dbReference>
<dbReference type="GO" id="GO:0008270">
    <property type="term" value="F:zinc ion binding"/>
    <property type="evidence" value="ECO:0007669"/>
    <property type="project" value="InterPro"/>
</dbReference>
<dbReference type="EMBL" id="PVWQ01000023">
    <property type="protein sequence ID" value="RDW58536.1"/>
    <property type="molecule type" value="Genomic_DNA"/>
</dbReference>
<proteinExistence type="predicted"/>
<evidence type="ECO:0000313" key="8">
    <source>
        <dbReference type="Proteomes" id="UP000256690"/>
    </source>
</evidence>
<dbReference type="SUPFAM" id="SSF57701">
    <property type="entry name" value="Zn2/Cys6 DNA-binding domain"/>
    <property type="match status" value="1"/>
</dbReference>
<evidence type="ECO:0000256" key="4">
    <source>
        <dbReference type="ARBA" id="ARBA00023242"/>
    </source>
</evidence>
<keyword evidence="2" id="KW-0238">DNA-binding</keyword>
<dbReference type="PRINTS" id="PR00755">
    <property type="entry name" value="AFLATOXINBRP"/>
</dbReference>
<feature type="domain" description="Zn(2)-C6 fungal-type" evidence="6">
    <location>
        <begin position="16"/>
        <end position="46"/>
    </location>
</feature>
<reference evidence="7 8" key="1">
    <citation type="journal article" date="2018" name="IMA Fungus">
        <title>IMA Genome-F 9: Draft genome sequence of Annulohypoxylon stygium, Aspergillus mulundensis, Berkeleyomyces basicola (syn. Thielaviopsis basicola), Ceratocystis smalleyi, two Cercospora beticola strains, Coleophoma cylindrospora, Fusarium fracticaudum, Phialophora cf. hyalina, and Morchella septimelata.</title>
        <authorList>
            <person name="Wingfield B.D."/>
            <person name="Bills G.F."/>
            <person name="Dong Y."/>
            <person name="Huang W."/>
            <person name="Nel W.J."/>
            <person name="Swalarsk-Parry B.S."/>
            <person name="Vaghefi N."/>
            <person name="Wilken P.M."/>
            <person name="An Z."/>
            <person name="de Beer Z.W."/>
            <person name="De Vos L."/>
            <person name="Chen L."/>
            <person name="Duong T.A."/>
            <person name="Gao Y."/>
            <person name="Hammerbacher A."/>
            <person name="Kikkert J.R."/>
            <person name="Li Y."/>
            <person name="Li H."/>
            <person name="Li K."/>
            <person name="Li Q."/>
            <person name="Liu X."/>
            <person name="Ma X."/>
            <person name="Naidoo K."/>
            <person name="Pethybridge S.J."/>
            <person name="Sun J."/>
            <person name="Steenkamp E.T."/>
            <person name="van der Nest M.A."/>
            <person name="van Wyk S."/>
            <person name="Wingfield M.J."/>
            <person name="Xiong C."/>
            <person name="Yue Q."/>
            <person name="Zhang X."/>
        </authorList>
    </citation>
    <scope>NUCLEOTIDE SEQUENCE [LARGE SCALE GENOMIC DNA]</scope>
    <source>
        <strain evidence="7 8">DSM 5745</strain>
    </source>
</reference>
<evidence type="ECO:0000313" key="7">
    <source>
        <dbReference type="EMBL" id="RDW58536.1"/>
    </source>
</evidence>
<keyword evidence="3" id="KW-0804">Transcription</keyword>
<dbReference type="Gene3D" id="4.10.240.10">
    <property type="entry name" value="Zn(2)-C6 fungal-type DNA-binding domain"/>
    <property type="match status" value="1"/>
</dbReference>
<dbReference type="InterPro" id="IPR050675">
    <property type="entry name" value="OAF3"/>
</dbReference>
<evidence type="ECO:0000259" key="6">
    <source>
        <dbReference type="PROSITE" id="PS50048"/>
    </source>
</evidence>
<dbReference type="PANTHER" id="PTHR31069:SF31">
    <property type="entry name" value="MONODICTYPHENONE CLUSTER TRANSCRIPTION FACTOR-RELATED"/>
    <property type="match status" value="1"/>
</dbReference>
<evidence type="ECO:0000256" key="2">
    <source>
        <dbReference type="ARBA" id="ARBA00023125"/>
    </source>
</evidence>
<dbReference type="Proteomes" id="UP000256690">
    <property type="component" value="Unassembled WGS sequence"/>
</dbReference>
<feature type="region of interest" description="Disordered" evidence="5">
    <location>
        <begin position="45"/>
        <end position="76"/>
    </location>
</feature>
<dbReference type="STRING" id="1810919.A0A3D8Q9N5"/>
<dbReference type="SMART" id="SM00066">
    <property type="entry name" value="GAL4"/>
    <property type="match status" value="1"/>
</dbReference>
<feature type="compositionally biased region" description="Low complexity" evidence="5">
    <location>
        <begin position="267"/>
        <end position="277"/>
    </location>
</feature>
<organism evidence="7 8">
    <name type="scientific">Aspergillus mulundensis</name>
    <dbReference type="NCBI Taxonomy" id="1810919"/>
    <lineage>
        <taxon>Eukaryota</taxon>
        <taxon>Fungi</taxon>
        <taxon>Dikarya</taxon>
        <taxon>Ascomycota</taxon>
        <taxon>Pezizomycotina</taxon>
        <taxon>Eurotiomycetes</taxon>
        <taxon>Eurotiomycetidae</taxon>
        <taxon>Eurotiales</taxon>
        <taxon>Aspergillaceae</taxon>
        <taxon>Aspergillus</taxon>
        <taxon>Aspergillus subgen. Nidulantes</taxon>
    </lineage>
</organism>
<protein>
    <recommendedName>
        <fullName evidence="6">Zn(2)-C6 fungal-type domain-containing protein</fullName>
    </recommendedName>
</protein>
<dbReference type="CDD" id="cd00067">
    <property type="entry name" value="GAL4"/>
    <property type="match status" value="1"/>
</dbReference>
<sequence>MERQKIRTLARKLKDSCDGCSASKLRCDKQKPTCTRCATLNRPCRYSPARRGGRPRSESESQSLGQSEGQSQNQSLRLRSAAPGANSSNGVFAEPTRFHGRTNTAESCDNGWLSNTHTISHHRNCQPHTQDTGTWSSPGNKTMTTRLASDAAETDCTKVALSIVQQLEMSKGRRAPATAPTCTDSGGGLTATEACQRLLTILVCPCSEQVEVALLVASGCISLMDMVHGSAGLDDEGPVSNASSIGADGMPISHGLGSCQQDTPVWSRPQSPQSPRSFANDGQSQVGDLSKVAKLVFQFTEKYCQDTTEALGARWTHTAWVVGPVAAMLRCRLQTVTHGVARRLVF</sequence>
<evidence type="ECO:0000256" key="5">
    <source>
        <dbReference type="SAM" id="MobiDB-lite"/>
    </source>
</evidence>
<dbReference type="InterPro" id="IPR001138">
    <property type="entry name" value="Zn2Cys6_DnaBD"/>
</dbReference>
<evidence type="ECO:0000256" key="1">
    <source>
        <dbReference type="ARBA" id="ARBA00023015"/>
    </source>
</evidence>
<evidence type="ECO:0000256" key="3">
    <source>
        <dbReference type="ARBA" id="ARBA00023163"/>
    </source>
</evidence>
<keyword evidence="1" id="KW-0805">Transcription regulation</keyword>
<feature type="compositionally biased region" description="Low complexity" evidence="5">
    <location>
        <begin position="60"/>
        <end position="76"/>
    </location>
</feature>
<accession>A0A3D8Q9N5</accession>
<feature type="region of interest" description="Disordered" evidence="5">
    <location>
        <begin position="261"/>
        <end position="285"/>
    </location>
</feature>
<keyword evidence="4" id="KW-0539">Nucleus</keyword>
<gene>
    <name evidence="7" type="ORF">DSM5745_11227</name>
</gene>
<dbReference type="AlphaFoldDB" id="A0A3D8Q9N5"/>
<dbReference type="RefSeq" id="XP_026598162.1">
    <property type="nucleotide sequence ID" value="XM_026753243.1"/>
</dbReference>
<comment type="caution">
    <text evidence="7">The sequence shown here is derived from an EMBL/GenBank/DDBJ whole genome shotgun (WGS) entry which is preliminary data.</text>
</comment>
<dbReference type="PANTHER" id="PTHR31069">
    <property type="entry name" value="OLEATE-ACTIVATED TRANSCRIPTION FACTOR 1-RELATED"/>
    <property type="match status" value="1"/>
</dbReference>
<dbReference type="GeneID" id="38121597"/>
<dbReference type="GO" id="GO:0003677">
    <property type="term" value="F:DNA binding"/>
    <property type="evidence" value="ECO:0007669"/>
    <property type="project" value="UniProtKB-KW"/>
</dbReference>
<dbReference type="PROSITE" id="PS50048">
    <property type="entry name" value="ZN2_CY6_FUNGAL_2"/>
    <property type="match status" value="1"/>
</dbReference>